<evidence type="ECO:0000313" key="2">
    <source>
        <dbReference type="EMBL" id="TNN64801.1"/>
    </source>
</evidence>
<protein>
    <recommendedName>
        <fullName evidence="4">Secreted protein</fullName>
    </recommendedName>
</protein>
<dbReference type="EMBL" id="SRLO01000246">
    <property type="protein sequence ID" value="TNN64801.1"/>
    <property type="molecule type" value="Genomic_DNA"/>
</dbReference>
<feature type="chain" id="PRO_5021256217" description="Secreted protein" evidence="1">
    <location>
        <begin position="22"/>
        <end position="82"/>
    </location>
</feature>
<comment type="caution">
    <text evidence="2">The sequence shown here is derived from an EMBL/GenBank/DDBJ whole genome shotgun (WGS) entry which is preliminary data.</text>
</comment>
<evidence type="ECO:0000313" key="3">
    <source>
        <dbReference type="Proteomes" id="UP000314294"/>
    </source>
</evidence>
<proteinExistence type="predicted"/>
<dbReference type="AlphaFoldDB" id="A0A4Z2HGS0"/>
<dbReference type="Proteomes" id="UP000314294">
    <property type="component" value="Unassembled WGS sequence"/>
</dbReference>
<reference evidence="2 3" key="1">
    <citation type="submission" date="2019-03" db="EMBL/GenBank/DDBJ databases">
        <title>First draft genome of Liparis tanakae, snailfish: a comprehensive survey of snailfish specific genes.</title>
        <authorList>
            <person name="Kim W."/>
            <person name="Song I."/>
            <person name="Jeong J.-H."/>
            <person name="Kim D."/>
            <person name="Kim S."/>
            <person name="Ryu S."/>
            <person name="Song J.Y."/>
            <person name="Lee S.K."/>
        </authorList>
    </citation>
    <scope>NUCLEOTIDE SEQUENCE [LARGE SCALE GENOMIC DNA]</scope>
    <source>
        <tissue evidence="2">Muscle</tissue>
    </source>
</reference>
<evidence type="ECO:0008006" key="4">
    <source>
        <dbReference type="Google" id="ProtNLM"/>
    </source>
</evidence>
<gene>
    <name evidence="2" type="ORF">EYF80_024996</name>
</gene>
<accession>A0A4Z2HGS0</accession>
<organism evidence="2 3">
    <name type="scientific">Liparis tanakae</name>
    <name type="common">Tanaka's snailfish</name>
    <dbReference type="NCBI Taxonomy" id="230148"/>
    <lineage>
        <taxon>Eukaryota</taxon>
        <taxon>Metazoa</taxon>
        <taxon>Chordata</taxon>
        <taxon>Craniata</taxon>
        <taxon>Vertebrata</taxon>
        <taxon>Euteleostomi</taxon>
        <taxon>Actinopterygii</taxon>
        <taxon>Neopterygii</taxon>
        <taxon>Teleostei</taxon>
        <taxon>Neoteleostei</taxon>
        <taxon>Acanthomorphata</taxon>
        <taxon>Eupercaria</taxon>
        <taxon>Perciformes</taxon>
        <taxon>Cottioidei</taxon>
        <taxon>Cottales</taxon>
        <taxon>Liparidae</taxon>
        <taxon>Liparis</taxon>
    </lineage>
</organism>
<sequence>MDSSCFFVFVLLLWWIPTSDTVSNSTTCWRGRTRPAAISSYDMLFSKTQRGTIAHRDVTEEERLSSWSVVLGYFLNPVYALG</sequence>
<keyword evidence="3" id="KW-1185">Reference proteome</keyword>
<feature type="signal peptide" evidence="1">
    <location>
        <begin position="1"/>
        <end position="21"/>
    </location>
</feature>
<keyword evidence="1" id="KW-0732">Signal</keyword>
<evidence type="ECO:0000256" key="1">
    <source>
        <dbReference type="SAM" id="SignalP"/>
    </source>
</evidence>
<name>A0A4Z2HGS0_9TELE</name>